<protein>
    <recommendedName>
        <fullName evidence="4">CBM2 domain-containing protein</fullName>
    </recommendedName>
</protein>
<dbReference type="RefSeq" id="WP_147039429.1">
    <property type="nucleotide sequence ID" value="NZ_BJUW01000008.1"/>
</dbReference>
<comment type="caution">
    <text evidence="2">The sequence shown here is derived from an EMBL/GenBank/DDBJ whole genome shotgun (WGS) entry which is preliminary data.</text>
</comment>
<dbReference type="OrthoDB" id="5148411at2"/>
<dbReference type="AlphaFoldDB" id="A0A511AJ84"/>
<feature type="chain" id="PRO_5022057323" description="CBM2 domain-containing protein" evidence="1">
    <location>
        <begin position="24"/>
        <end position="177"/>
    </location>
</feature>
<feature type="signal peptide" evidence="1">
    <location>
        <begin position="1"/>
        <end position="23"/>
    </location>
</feature>
<keyword evidence="1" id="KW-0732">Signal</keyword>
<organism evidence="2 3">
    <name type="scientific">Microbacterium aerolatum</name>
    <dbReference type="NCBI Taxonomy" id="153731"/>
    <lineage>
        <taxon>Bacteria</taxon>
        <taxon>Bacillati</taxon>
        <taxon>Actinomycetota</taxon>
        <taxon>Actinomycetes</taxon>
        <taxon>Micrococcales</taxon>
        <taxon>Microbacteriaceae</taxon>
        <taxon>Microbacterium</taxon>
    </lineage>
</organism>
<dbReference type="Proteomes" id="UP000321225">
    <property type="component" value="Unassembled WGS sequence"/>
</dbReference>
<sequence>MRRGRFSALAAALALLLVGTIGAASGGRGPVEQTSAAWTDTTHAAAAVTSGTWVVAPTNACTAYGNDGRVLTGCTVTSITFTGWGSPGNQIRNYYINLQTPAGARSVAFDVDLSTATGSGRTWSWKNARIPAGAQFTARDGWTCGELPRVRGTGADWQTIAIYFQVAEAGGASTVCR</sequence>
<accession>A0A511AJ84</accession>
<keyword evidence="3" id="KW-1185">Reference proteome</keyword>
<reference evidence="2 3" key="1">
    <citation type="submission" date="2019-07" db="EMBL/GenBank/DDBJ databases">
        <title>Whole genome shotgun sequence of Microbacterium aerolatum NBRC 103071.</title>
        <authorList>
            <person name="Hosoyama A."/>
            <person name="Uohara A."/>
            <person name="Ohji S."/>
            <person name="Ichikawa N."/>
        </authorList>
    </citation>
    <scope>NUCLEOTIDE SEQUENCE [LARGE SCALE GENOMIC DNA]</scope>
    <source>
        <strain evidence="2 3">NBRC 103071</strain>
    </source>
</reference>
<evidence type="ECO:0000313" key="3">
    <source>
        <dbReference type="Proteomes" id="UP000321225"/>
    </source>
</evidence>
<gene>
    <name evidence="2" type="ORF">MAE01_20170</name>
</gene>
<dbReference type="EMBL" id="BJUW01000008">
    <property type="protein sequence ID" value="GEK86841.1"/>
    <property type="molecule type" value="Genomic_DNA"/>
</dbReference>
<evidence type="ECO:0000256" key="1">
    <source>
        <dbReference type="SAM" id="SignalP"/>
    </source>
</evidence>
<proteinExistence type="predicted"/>
<evidence type="ECO:0000313" key="2">
    <source>
        <dbReference type="EMBL" id="GEK86841.1"/>
    </source>
</evidence>
<evidence type="ECO:0008006" key="4">
    <source>
        <dbReference type="Google" id="ProtNLM"/>
    </source>
</evidence>
<name>A0A511AJ84_9MICO</name>